<name>A0ABR2TBQ1_9ROSI</name>
<reference evidence="1 2" key="1">
    <citation type="journal article" date="2024" name="G3 (Bethesda)">
        <title>Genome assembly of Hibiscus sabdariffa L. provides insights into metabolisms of medicinal natural products.</title>
        <authorList>
            <person name="Kim T."/>
        </authorList>
    </citation>
    <scope>NUCLEOTIDE SEQUENCE [LARGE SCALE GENOMIC DNA]</scope>
    <source>
        <strain evidence="1">TK-2024</strain>
        <tissue evidence="1">Old leaves</tissue>
    </source>
</reference>
<evidence type="ECO:0000313" key="1">
    <source>
        <dbReference type="EMBL" id="KAK9034802.1"/>
    </source>
</evidence>
<accession>A0ABR2TBQ1</accession>
<evidence type="ECO:0000313" key="2">
    <source>
        <dbReference type="Proteomes" id="UP001396334"/>
    </source>
</evidence>
<organism evidence="1 2">
    <name type="scientific">Hibiscus sabdariffa</name>
    <name type="common">roselle</name>
    <dbReference type="NCBI Taxonomy" id="183260"/>
    <lineage>
        <taxon>Eukaryota</taxon>
        <taxon>Viridiplantae</taxon>
        <taxon>Streptophyta</taxon>
        <taxon>Embryophyta</taxon>
        <taxon>Tracheophyta</taxon>
        <taxon>Spermatophyta</taxon>
        <taxon>Magnoliopsida</taxon>
        <taxon>eudicotyledons</taxon>
        <taxon>Gunneridae</taxon>
        <taxon>Pentapetalae</taxon>
        <taxon>rosids</taxon>
        <taxon>malvids</taxon>
        <taxon>Malvales</taxon>
        <taxon>Malvaceae</taxon>
        <taxon>Malvoideae</taxon>
        <taxon>Hibiscus</taxon>
    </lineage>
</organism>
<proteinExistence type="predicted"/>
<dbReference type="EMBL" id="JBBPBN010000006">
    <property type="protein sequence ID" value="KAK9034802.1"/>
    <property type="molecule type" value="Genomic_DNA"/>
</dbReference>
<comment type="caution">
    <text evidence="1">The sequence shown here is derived from an EMBL/GenBank/DDBJ whole genome shotgun (WGS) entry which is preliminary data.</text>
</comment>
<gene>
    <name evidence="1" type="ORF">V6N11_076859</name>
</gene>
<dbReference type="Proteomes" id="UP001396334">
    <property type="component" value="Unassembled WGS sequence"/>
</dbReference>
<sequence length="123" mass="12762">MWNGTTSSERVGGGVGAEPKGESGVDCLLFGVAGVVVGVEAVLVTGVACGVATGLDFSMVYLFAGQAGTAALRQTVEMMQRKARIPLSFWQAVDSSLAMSSPTLNLYPVIIAFLSTSRVRSMV</sequence>
<keyword evidence="2" id="KW-1185">Reference proteome</keyword>
<protein>
    <submittedName>
        <fullName evidence="1">Uncharacterized protein</fullName>
    </submittedName>
</protein>